<dbReference type="SUPFAM" id="SSF58104">
    <property type="entry name" value="Methyl-accepting chemotaxis protein (MCP) signaling domain"/>
    <property type="match status" value="1"/>
</dbReference>
<evidence type="ECO:0000256" key="5">
    <source>
        <dbReference type="ARBA" id="ARBA00022989"/>
    </source>
</evidence>
<evidence type="ECO:0000313" key="15">
    <source>
        <dbReference type="Proteomes" id="UP000192936"/>
    </source>
</evidence>
<comment type="similarity">
    <text evidence="8">Belongs to the methyl-accepting chemotaxis (MCP) protein family.</text>
</comment>
<accession>A0A1X7HKY4</accession>
<evidence type="ECO:0000256" key="3">
    <source>
        <dbReference type="ARBA" id="ARBA00022519"/>
    </source>
</evidence>
<dbReference type="SMART" id="SM00283">
    <property type="entry name" value="MA"/>
    <property type="match status" value="1"/>
</dbReference>
<keyword evidence="2" id="KW-1003">Cell membrane</keyword>
<keyword evidence="4 10" id="KW-0812">Transmembrane</keyword>
<feature type="domain" description="T-SNARE coiled-coil homology" evidence="12">
    <location>
        <begin position="460"/>
        <end position="522"/>
    </location>
</feature>
<dbReference type="OrthoDB" id="7260004at2"/>
<evidence type="ECO:0000256" key="10">
    <source>
        <dbReference type="SAM" id="Phobius"/>
    </source>
</evidence>
<dbReference type="InterPro" id="IPR004090">
    <property type="entry name" value="Chemotax_Me-accpt_rcpt"/>
</dbReference>
<evidence type="ECO:0000256" key="1">
    <source>
        <dbReference type="ARBA" id="ARBA00004429"/>
    </source>
</evidence>
<evidence type="ECO:0000259" key="12">
    <source>
        <dbReference type="PROSITE" id="PS50192"/>
    </source>
</evidence>
<evidence type="ECO:0000256" key="6">
    <source>
        <dbReference type="ARBA" id="ARBA00023136"/>
    </source>
</evidence>
<keyword evidence="3" id="KW-0997">Cell inner membrane</keyword>
<evidence type="ECO:0000259" key="11">
    <source>
        <dbReference type="PROSITE" id="PS50111"/>
    </source>
</evidence>
<dbReference type="Pfam" id="PF17200">
    <property type="entry name" value="sCache_2"/>
    <property type="match status" value="1"/>
</dbReference>
<dbReference type="PROSITE" id="PS50111">
    <property type="entry name" value="CHEMOTAXIS_TRANSDUC_2"/>
    <property type="match status" value="1"/>
</dbReference>
<dbReference type="PROSITE" id="PS50192">
    <property type="entry name" value="T_SNARE"/>
    <property type="match status" value="1"/>
</dbReference>
<evidence type="ECO:0000259" key="13">
    <source>
        <dbReference type="PROSITE" id="PS50885"/>
    </source>
</evidence>
<comment type="subcellular location">
    <subcellularLocation>
        <location evidence="1">Cell inner membrane</location>
        <topology evidence="1">Multi-pass membrane protein</topology>
    </subcellularLocation>
</comment>
<evidence type="ECO:0000313" key="14">
    <source>
        <dbReference type="EMBL" id="SMF88577.1"/>
    </source>
</evidence>
<dbReference type="InterPro" id="IPR003660">
    <property type="entry name" value="HAMP_dom"/>
</dbReference>
<dbReference type="GO" id="GO:0007165">
    <property type="term" value="P:signal transduction"/>
    <property type="evidence" value="ECO:0007669"/>
    <property type="project" value="UniProtKB-KW"/>
</dbReference>
<keyword evidence="7 9" id="KW-0807">Transducer</keyword>
<dbReference type="InterPro" id="IPR004089">
    <property type="entry name" value="MCPsignal_dom"/>
</dbReference>
<evidence type="ECO:0000256" key="2">
    <source>
        <dbReference type="ARBA" id="ARBA00022475"/>
    </source>
</evidence>
<reference evidence="14 15" key="1">
    <citation type="submission" date="2017-04" db="EMBL/GenBank/DDBJ databases">
        <authorList>
            <person name="Afonso C.L."/>
            <person name="Miller P.J."/>
            <person name="Scott M.A."/>
            <person name="Spackman E."/>
            <person name="Goraichik I."/>
            <person name="Dimitrov K.M."/>
            <person name="Suarez D.L."/>
            <person name="Swayne D.E."/>
        </authorList>
    </citation>
    <scope>NUCLEOTIDE SEQUENCE [LARGE SCALE GENOMIC DNA]</scope>
    <source>
        <strain evidence="14 15">A2P</strain>
    </source>
</reference>
<evidence type="ECO:0000256" key="8">
    <source>
        <dbReference type="ARBA" id="ARBA00029447"/>
    </source>
</evidence>
<keyword evidence="5 10" id="KW-1133">Transmembrane helix</keyword>
<evidence type="ECO:0000256" key="7">
    <source>
        <dbReference type="ARBA" id="ARBA00023224"/>
    </source>
</evidence>
<dbReference type="PANTHER" id="PTHR32089:SF112">
    <property type="entry name" value="LYSOZYME-LIKE PROTEIN-RELATED"/>
    <property type="match status" value="1"/>
</dbReference>
<feature type="domain" description="HAMP" evidence="13">
    <location>
        <begin position="214"/>
        <end position="267"/>
    </location>
</feature>
<dbReference type="InterPro" id="IPR033480">
    <property type="entry name" value="sCache_2"/>
</dbReference>
<dbReference type="Pfam" id="PF00015">
    <property type="entry name" value="MCPsignal"/>
    <property type="match status" value="1"/>
</dbReference>
<dbReference type="CDD" id="cd06225">
    <property type="entry name" value="HAMP"/>
    <property type="match status" value="1"/>
</dbReference>
<dbReference type="PROSITE" id="PS50885">
    <property type="entry name" value="HAMP"/>
    <property type="match status" value="1"/>
</dbReference>
<sequence length="564" mass="59107">MTAVSLNLSIRGKLWGLVVAASVACLAIAGAGLYLNHERMHQDRVATLKSLVDIGYSIAEKYEADAVAGRITREEAQARFKEALLSLRYQGNGYLFAYTYDNYGFAHPNAKVMGKDASGLKDANGVPILPAMVRVARQGEGTYLYPWFVNNNGTDETEEKLSYVRGFEPWKIFISTGITIGDLQAATVGQLWKLLGIAALLGLPAIALIALVGRNVSADVARLSRSMHALAGGDLSVALPEAERHDEIGAMAKAVQVFKENAAGKARLEAEQAEYARRAELEKRQTMLTLAADFEGRVKGIVDMVAAAATEMQGSARSLSHVAEDSVHQITAVAAASEQASTNVQTIAVAAEELSASITEIGRQVDTSTRIAGQAVTEAQRTGDAIRSLVEAAHEIGQVVELINSIAGQTNLLALNATIEAARAGEAGKGFAVVASEVKALATQTARATEGIQSKVVEIQAATTGAQDAIGAIAKTIGQMSEIATGIASSIEEQNAATQNIAGNITQAARGTEVVSTNIVGVNRVATDTGSAAIQVLGASQGLALEAERLREEVAGFIATIRVA</sequence>
<feature type="domain" description="Methyl-accepting transducer" evidence="11">
    <location>
        <begin position="301"/>
        <end position="544"/>
    </location>
</feature>
<evidence type="ECO:0000256" key="4">
    <source>
        <dbReference type="ARBA" id="ARBA00022692"/>
    </source>
</evidence>
<dbReference type="PANTHER" id="PTHR32089">
    <property type="entry name" value="METHYL-ACCEPTING CHEMOTAXIS PROTEIN MCPB"/>
    <property type="match status" value="1"/>
</dbReference>
<feature type="transmembrane region" description="Helical" evidence="10">
    <location>
        <begin position="194"/>
        <end position="213"/>
    </location>
</feature>
<dbReference type="STRING" id="286727.SAMN02982917_6448"/>
<dbReference type="GO" id="GO:0004888">
    <property type="term" value="F:transmembrane signaling receptor activity"/>
    <property type="evidence" value="ECO:0007669"/>
    <property type="project" value="InterPro"/>
</dbReference>
<dbReference type="Gene3D" id="1.10.8.500">
    <property type="entry name" value="HAMP domain in histidine kinase"/>
    <property type="match status" value="1"/>
</dbReference>
<dbReference type="Proteomes" id="UP000192936">
    <property type="component" value="Unassembled WGS sequence"/>
</dbReference>
<dbReference type="SMART" id="SM01049">
    <property type="entry name" value="Cache_2"/>
    <property type="match status" value="1"/>
</dbReference>
<dbReference type="Pfam" id="PF00672">
    <property type="entry name" value="HAMP"/>
    <property type="match status" value="1"/>
</dbReference>
<organism evidence="14 15">
    <name type="scientific">Azospirillum oryzae</name>
    <dbReference type="NCBI Taxonomy" id="286727"/>
    <lineage>
        <taxon>Bacteria</taxon>
        <taxon>Pseudomonadati</taxon>
        <taxon>Pseudomonadota</taxon>
        <taxon>Alphaproteobacteria</taxon>
        <taxon>Rhodospirillales</taxon>
        <taxon>Azospirillaceae</taxon>
        <taxon>Azospirillum</taxon>
    </lineage>
</organism>
<dbReference type="EMBL" id="FXAK01000009">
    <property type="protein sequence ID" value="SMF88577.1"/>
    <property type="molecule type" value="Genomic_DNA"/>
</dbReference>
<gene>
    <name evidence="14" type="ORF">SAMN02982917_6448</name>
</gene>
<dbReference type="GO" id="GO:0006935">
    <property type="term" value="P:chemotaxis"/>
    <property type="evidence" value="ECO:0007669"/>
    <property type="project" value="InterPro"/>
</dbReference>
<keyword evidence="6 10" id="KW-0472">Membrane</keyword>
<dbReference type="Gene3D" id="3.30.450.20">
    <property type="entry name" value="PAS domain"/>
    <property type="match status" value="1"/>
</dbReference>
<protein>
    <submittedName>
        <fullName evidence="14">Methyl-accepting chemotaxis sensory transducer with Cache sensor</fullName>
    </submittedName>
</protein>
<proteinExistence type="inferred from homology"/>
<dbReference type="Gene3D" id="1.10.287.950">
    <property type="entry name" value="Methyl-accepting chemotaxis protein"/>
    <property type="match status" value="1"/>
</dbReference>
<dbReference type="SMART" id="SM00304">
    <property type="entry name" value="HAMP"/>
    <property type="match status" value="3"/>
</dbReference>
<dbReference type="GO" id="GO:0005886">
    <property type="term" value="C:plasma membrane"/>
    <property type="evidence" value="ECO:0007669"/>
    <property type="project" value="UniProtKB-SubCell"/>
</dbReference>
<name>A0A1X7HKY4_9PROT</name>
<dbReference type="InterPro" id="IPR000727">
    <property type="entry name" value="T_SNARE_dom"/>
</dbReference>
<dbReference type="PRINTS" id="PR00260">
    <property type="entry name" value="CHEMTRNSDUCR"/>
</dbReference>
<feature type="transmembrane region" description="Helical" evidence="10">
    <location>
        <begin position="14"/>
        <end position="35"/>
    </location>
</feature>
<evidence type="ECO:0000256" key="9">
    <source>
        <dbReference type="PROSITE-ProRule" id="PRU00284"/>
    </source>
</evidence>
<dbReference type="AlphaFoldDB" id="A0A1X7HKY4"/>